<evidence type="ECO:0000256" key="1">
    <source>
        <dbReference type="SAM" id="MobiDB-lite"/>
    </source>
</evidence>
<reference evidence="2" key="1">
    <citation type="submission" date="2023-07" db="EMBL/GenBank/DDBJ databases">
        <title>Sorghum-associated microbial communities from plants grown in Nebraska, USA.</title>
        <authorList>
            <person name="Schachtman D."/>
        </authorList>
    </citation>
    <scope>NUCLEOTIDE SEQUENCE</scope>
    <source>
        <strain evidence="2">BE261</strain>
    </source>
</reference>
<sequence length="107" mass="11683">MASINIEETKSQARALLNSRIKSVEELVQARQRVTDLKDQLAAAERDDKRAYVKATRDGWSPDELKKLGLEPAAAGRRRKTQAKTPASPNGTAPDADSADGETVQDH</sequence>
<organism evidence="2 3">
    <name type="scientific">Pseudarthrobacter oxydans</name>
    <name type="common">Arthrobacter oxydans</name>
    <dbReference type="NCBI Taxonomy" id="1671"/>
    <lineage>
        <taxon>Bacteria</taxon>
        <taxon>Bacillati</taxon>
        <taxon>Actinomycetota</taxon>
        <taxon>Actinomycetes</taxon>
        <taxon>Micrococcales</taxon>
        <taxon>Micrococcaceae</taxon>
        <taxon>Pseudarthrobacter</taxon>
    </lineage>
</organism>
<evidence type="ECO:0000313" key="2">
    <source>
        <dbReference type="EMBL" id="MDR7166182.1"/>
    </source>
</evidence>
<gene>
    <name evidence="2" type="ORF">J2X12_004236</name>
</gene>
<feature type="region of interest" description="Disordered" evidence="1">
    <location>
        <begin position="62"/>
        <end position="107"/>
    </location>
</feature>
<protein>
    <submittedName>
        <fullName evidence="2">Uncharacterized protein</fullName>
    </submittedName>
</protein>
<dbReference type="AlphaFoldDB" id="A0AAW8NFR0"/>
<comment type="caution">
    <text evidence="2">The sequence shown here is derived from an EMBL/GenBank/DDBJ whole genome shotgun (WGS) entry which is preliminary data.</text>
</comment>
<dbReference type="Proteomes" id="UP001262032">
    <property type="component" value="Unassembled WGS sequence"/>
</dbReference>
<dbReference type="EMBL" id="JAVDWN010000030">
    <property type="protein sequence ID" value="MDR7166182.1"/>
    <property type="molecule type" value="Genomic_DNA"/>
</dbReference>
<name>A0AAW8NFR0_PSEOX</name>
<evidence type="ECO:0000313" key="3">
    <source>
        <dbReference type="Proteomes" id="UP001262032"/>
    </source>
</evidence>
<dbReference type="RefSeq" id="WP_139027780.1">
    <property type="nucleotide sequence ID" value="NZ_JAVDWN010000030.1"/>
</dbReference>
<accession>A0AAW8NFR0</accession>
<proteinExistence type="predicted"/>